<evidence type="ECO:0000259" key="1">
    <source>
        <dbReference type="PROSITE" id="PS50995"/>
    </source>
</evidence>
<dbReference type="PROSITE" id="PS50995">
    <property type="entry name" value="HTH_MARR_2"/>
    <property type="match status" value="1"/>
</dbReference>
<dbReference type="GO" id="GO:0003700">
    <property type="term" value="F:DNA-binding transcription factor activity"/>
    <property type="evidence" value="ECO:0007669"/>
    <property type="project" value="InterPro"/>
</dbReference>
<dbReference type="SUPFAM" id="SSF46785">
    <property type="entry name" value="Winged helix' DNA-binding domain"/>
    <property type="match status" value="1"/>
</dbReference>
<sequence length="126" mass="14444">MRISLQDLMGFMHLKGLSMAQINVLYQLYYRGPCEVLAFTRVLDLSPAGASQLIERMVRQGWVERVEDPADRRVRRVHLTEPGRQLAAESIAARNEWIARFSARLTGAEKQQVAQAFRLLAERMES</sequence>
<name>A0A0P6XL35_9CHLR</name>
<dbReference type="InterPro" id="IPR036388">
    <property type="entry name" value="WH-like_DNA-bd_sf"/>
</dbReference>
<protein>
    <recommendedName>
        <fullName evidence="1">HTH marR-type domain-containing protein</fullName>
    </recommendedName>
</protein>
<dbReference type="EMBL" id="LGCM01000065">
    <property type="protein sequence ID" value="KPL75804.1"/>
    <property type="molecule type" value="Genomic_DNA"/>
</dbReference>
<dbReference type="InterPro" id="IPR000835">
    <property type="entry name" value="HTH_MarR-typ"/>
</dbReference>
<dbReference type="InterPro" id="IPR039422">
    <property type="entry name" value="MarR/SlyA-like"/>
</dbReference>
<dbReference type="InterPro" id="IPR036390">
    <property type="entry name" value="WH_DNA-bd_sf"/>
</dbReference>
<proteinExistence type="predicted"/>
<accession>A0A0P6XL35</accession>
<dbReference type="Gene3D" id="1.10.10.10">
    <property type="entry name" value="Winged helix-like DNA-binding domain superfamily/Winged helix DNA-binding domain"/>
    <property type="match status" value="1"/>
</dbReference>
<keyword evidence="3" id="KW-1185">Reference proteome</keyword>
<dbReference type="STRING" id="229921.ADN01_18165"/>
<gene>
    <name evidence="2" type="ORF">ADN01_18165</name>
</gene>
<comment type="caution">
    <text evidence="2">The sequence shown here is derived from an EMBL/GenBank/DDBJ whole genome shotgun (WGS) entry which is preliminary data.</text>
</comment>
<organism evidence="2 3">
    <name type="scientific">Levilinea saccharolytica</name>
    <dbReference type="NCBI Taxonomy" id="229921"/>
    <lineage>
        <taxon>Bacteria</taxon>
        <taxon>Bacillati</taxon>
        <taxon>Chloroflexota</taxon>
        <taxon>Anaerolineae</taxon>
        <taxon>Anaerolineales</taxon>
        <taxon>Anaerolineaceae</taxon>
        <taxon>Levilinea</taxon>
    </lineage>
</organism>
<dbReference type="OrthoDB" id="160755at2"/>
<dbReference type="Pfam" id="PF12802">
    <property type="entry name" value="MarR_2"/>
    <property type="match status" value="1"/>
</dbReference>
<dbReference type="SMART" id="SM00347">
    <property type="entry name" value="HTH_MARR"/>
    <property type="match status" value="1"/>
</dbReference>
<dbReference type="PANTHER" id="PTHR33164:SF99">
    <property type="entry name" value="MARR FAMILY REGULATORY PROTEIN"/>
    <property type="match status" value="1"/>
</dbReference>
<dbReference type="PANTHER" id="PTHR33164">
    <property type="entry name" value="TRANSCRIPTIONAL REGULATOR, MARR FAMILY"/>
    <property type="match status" value="1"/>
</dbReference>
<dbReference type="GO" id="GO:0006950">
    <property type="term" value="P:response to stress"/>
    <property type="evidence" value="ECO:0007669"/>
    <property type="project" value="TreeGrafter"/>
</dbReference>
<evidence type="ECO:0000313" key="2">
    <source>
        <dbReference type="EMBL" id="KPL75804.1"/>
    </source>
</evidence>
<dbReference type="PRINTS" id="PR00598">
    <property type="entry name" value="HTHMARR"/>
</dbReference>
<dbReference type="Proteomes" id="UP000050501">
    <property type="component" value="Unassembled WGS sequence"/>
</dbReference>
<evidence type="ECO:0000313" key="3">
    <source>
        <dbReference type="Proteomes" id="UP000050501"/>
    </source>
</evidence>
<dbReference type="AlphaFoldDB" id="A0A0P6XL35"/>
<reference evidence="2 3" key="1">
    <citation type="submission" date="2015-07" db="EMBL/GenBank/DDBJ databases">
        <title>Genome sequence of Levilinea saccharolytica DSM 16555.</title>
        <authorList>
            <person name="Hemp J."/>
            <person name="Ward L.M."/>
            <person name="Pace L.A."/>
            <person name="Fischer W.W."/>
        </authorList>
    </citation>
    <scope>NUCLEOTIDE SEQUENCE [LARGE SCALE GENOMIC DNA]</scope>
    <source>
        <strain evidence="2 3">KIBI-1</strain>
    </source>
</reference>
<feature type="domain" description="HTH marR-type" evidence="1">
    <location>
        <begin position="1"/>
        <end position="122"/>
    </location>
</feature>